<proteinExistence type="predicted"/>
<evidence type="ECO:0000313" key="1">
    <source>
        <dbReference type="EMBL" id="RDY23323.1"/>
    </source>
</evidence>
<comment type="caution">
    <text evidence="1">The sequence shown here is derived from an EMBL/GenBank/DDBJ whole genome shotgun (WGS) entry which is preliminary data.</text>
</comment>
<reference evidence="1 2" key="1">
    <citation type="journal article" date="2017" name="Genome Announc.">
        <title>Draft Genome Sequence of Romboutsia maritimum sp. nov. Strain CCRI-22766(T), Isolated from Coastal Estuarine Mud.</title>
        <authorList>
            <person name="Maheux A.F."/>
            <person name="Boudreau D.K."/>
            <person name="Berube E."/>
            <person name="Boissinot M."/>
            <person name="Raymond F."/>
            <person name="Brodeur S."/>
            <person name="Corbeil J."/>
            <person name="Brightwell G."/>
            <person name="Broda D."/>
            <person name="Omar R.F."/>
            <person name="Bergeron M.G."/>
        </authorList>
    </citation>
    <scope>NUCLEOTIDE SEQUENCE [LARGE SCALE GENOMIC DNA]</scope>
    <source>
        <strain evidence="1 2">CCRI-22766</strain>
    </source>
</reference>
<protein>
    <submittedName>
        <fullName evidence="1">Uncharacterized protein</fullName>
    </submittedName>
</protein>
<dbReference type="RefSeq" id="WP_095406888.1">
    <property type="nucleotide sequence ID" value="NZ_NOJZ02000014.1"/>
</dbReference>
<dbReference type="Proteomes" id="UP000243494">
    <property type="component" value="Unassembled WGS sequence"/>
</dbReference>
<keyword evidence="2" id="KW-1185">Reference proteome</keyword>
<sequence length="98" mass="10903">MVNKVTIDGKEYTERVISSMDIDGVKTIQHIIPPQAAKADASANVTINLEGDKVEQSSLLQTQSIENKEEISALKLGENKEDKSWIKKIFDSIKKLFA</sequence>
<dbReference type="EMBL" id="NOJZ02000014">
    <property type="protein sequence ID" value="RDY23323.1"/>
    <property type="molecule type" value="Genomic_DNA"/>
</dbReference>
<dbReference type="AlphaFoldDB" id="A0A371IS88"/>
<gene>
    <name evidence="1" type="ORF">CHF27_008735</name>
</gene>
<evidence type="ECO:0000313" key="2">
    <source>
        <dbReference type="Proteomes" id="UP000243494"/>
    </source>
</evidence>
<organism evidence="1 2">
    <name type="scientific">Romboutsia maritimum</name>
    <dbReference type="NCBI Taxonomy" id="2020948"/>
    <lineage>
        <taxon>Bacteria</taxon>
        <taxon>Bacillati</taxon>
        <taxon>Bacillota</taxon>
        <taxon>Clostridia</taxon>
        <taxon>Peptostreptococcales</taxon>
        <taxon>Peptostreptococcaceae</taxon>
        <taxon>Romboutsia</taxon>
    </lineage>
</organism>
<dbReference type="OrthoDB" id="9994336at2"/>
<name>A0A371IS88_9FIRM</name>
<accession>A0A371IS88</accession>